<dbReference type="RefSeq" id="WP_117954873.1">
    <property type="nucleotide sequence ID" value="NZ_QRAN01000012.1"/>
</dbReference>
<organism evidence="5 6">
    <name type="scientific">Seongchinamella sediminis</name>
    <dbReference type="NCBI Taxonomy" id="2283635"/>
    <lineage>
        <taxon>Bacteria</taxon>
        <taxon>Pseudomonadati</taxon>
        <taxon>Pseudomonadota</taxon>
        <taxon>Gammaproteobacteria</taxon>
        <taxon>Cellvibrionales</taxon>
        <taxon>Halieaceae</taxon>
        <taxon>Seongchinamella</taxon>
    </lineage>
</organism>
<evidence type="ECO:0000259" key="3">
    <source>
        <dbReference type="Pfam" id="PF00501"/>
    </source>
</evidence>
<keyword evidence="6" id="KW-1185">Reference proteome</keyword>
<dbReference type="PANTHER" id="PTHR43201">
    <property type="entry name" value="ACYL-COA SYNTHETASE"/>
    <property type="match status" value="1"/>
</dbReference>
<name>A0A3L7DV62_9GAMM</name>
<dbReference type="Gene3D" id="3.40.50.12780">
    <property type="entry name" value="N-terminal domain of ligase-like"/>
    <property type="match status" value="1"/>
</dbReference>
<dbReference type="GO" id="GO:0031956">
    <property type="term" value="F:medium-chain fatty acid-CoA ligase activity"/>
    <property type="evidence" value="ECO:0007669"/>
    <property type="project" value="TreeGrafter"/>
</dbReference>
<dbReference type="PANTHER" id="PTHR43201:SF5">
    <property type="entry name" value="MEDIUM-CHAIN ACYL-COA LIGASE ACSF2, MITOCHONDRIAL"/>
    <property type="match status" value="1"/>
</dbReference>
<gene>
    <name evidence="5" type="ORF">DWB85_11880</name>
</gene>
<dbReference type="EMBL" id="QRAN01000012">
    <property type="protein sequence ID" value="RLQ21458.1"/>
    <property type="molecule type" value="Genomic_DNA"/>
</dbReference>
<dbReference type="OrthoDB" id="9803968at2"/>
<dbReference type="Proteomes" id="UP000265509">
    <property type="component" value="Unassembled WGS sequence"/>
</dbReference>
<dbReference type="AlphaFoldDB" id="A0A3L7DV62"/>
<reference evidence="5 6" key="1">
    <citation type="submission" date="2018-07" db="EMBL/GenBank/DDBJ databases">
        <title>Halioglobus sp. genome submission.</title>
        <authorList>
            <person name="Ye M.-Q."/>
            <person name="Du Z.-J."/>
        </authorList>
    </citation>
    <scope>NUCLEOTIDE SEQUENCE [LARGE SCALE GENOMIC DNA]</scope>
    <source>
        <strain evidence="5 6">U0301</strain>
    </source>
</reference>
<feature type="domain" description="AMP-binding enzyme C-terminal" evidence="4">
    <location>
        <begin position="453"/>
        <end position="527"/>
    </location>
</feature>
<feature type="domain" description="AMP-dependent synthetase/ligase" evidence="3">
    <location>
        <begin position="41"/>
        <end position="401"/>
    </location>
</feature>
<dbReference type="Pfam" id="PF13193">
    <property type="entry name" value="AMP-binding_C"/>
    <property type="match status" value="1"/>
</dbReference>
<dbReference type="SUPFAM" id="SSF56801">
    <property type="entry name" value="Acetyl-CoA synthetase-like"/>
    <property type="match status" value="1"/>
</dbReference>
<evidence type="ECO:0000256" key="2">
    <source>
        <dbReference type="ARBA" id="ARBA00022598"/>
    </source>
</evidence>
<dbReference type="InterPro" id="IPR000873">
    <property type="entry name" value="AMP-dep_synth/lig_dom"/>
</dbReference>
<dbReference type="InterPro" id="IPR042099">
    <property type="entry name" value="ANL_N_sf"/>
</dbReference>
<comment type="caution">
    <text evidence="5">The sequence shown here is derived from an EMBL/GenBank/DDBJ whole genome shotgun (WGS) entry which is preliminary data.</text>
</comment>
<dbReference type="InterPro" id="IPR045851">
    <property type="entry name" value="AMP-bd_C_sf"/>
</dbReference>
<proteinExistence type="inferred from homology"/>
<dbReference type="Gene3D" id="3.30.300.30">
    <property type="match status" value="1"/>
</dbReference>
<dbReference type="InterPro" id="IPR025110">
    <property type="entry name" value="AMP-bd_C"/>
</dbReference>
<evidence type="ECO:0008006" key="7">
    <source>
        <dbReference type="Google" id="ProtNLM"/>
    </source>
</evidence>
<sequence>MGKDRSGETGKTGSLDAESARHDWYRAMGWWQGERLEVRYERHVNKCPGDLAVVDNRGRSLTHEQLWRQSGELAAVLAGRGVTPGDRILMFMPNWAEWQILFLAVLRTRAVPAPIPVTTDAGTLAYALELIQSPLLITGDRHGSQDLAGTVDGALARCSHTPDLLTVTTEGDYCWKADHNAAAAEAAQTPGLDLVMFTSSTTGRPKAVMHSTDTLGALNQAFTDRFSLGPDQPIFMASPLGHSVGAYHGARLALFTGAPLVLQDRWDPAAALQMIEEYHCAFTAAATPFLRDLIEQSWQGESPKLASLRSFVCGGAPVPPILLEQAWQKFPNTFVTNLWGMTEGGVVTCVPDSPREKLIATAGIGLPGLEMCILDDQGNVLAAGEEGELAMRGPGVFFGYLGQEELYNSLMTPERFFRTEDLARIDEEGYLQITGRLKDLIIRGGVNISPIPVEDVLSKHPGVESVAVIGLPDERLGERICAVILPRGETPGVEDLREFALGQGLAKRYCPEIVHCVRKMPRTAGGKIRKADLKTIILENDPEYLAN</sequence>
<dbReference type="GO" id="GO:0006631">
    <property type="term" value="P:fatty acid metabolic process"/>
    <property type="evidence" value="ECO:0007669"/>
    <property type="project" value="TreeGrafter"/>
</dbReference>
<evidence type="ECO:0000256" key="1">
    <source>
        <dbReference type="ARBA" id="ARBA00006432"/>
    </source>
</evidence>
<evidence type="ECO:0000313" key="6">
    <source>
        <dbReference type="Proteomes" id="UP000265509"/>
    </source>
</evidence>
<evidence type="ECO:0000259" key="4">
    <source>
        <dbReference type="Pfam" id="PF13193"/>
    </source>
</evidence>
<keyword evidence="2" id="KW-0436">Ligase</keyword>
<dbReference type="Pfam" id="PF00501">
    <property type="entry name" value="AMP-binding"/>
    <property type="match status" value="1"/>
</dbReference>
<evidence type="ECO:0000313" key="5">
    <source>
        <dbReference type="EMBL" id="RLQ21458.1"/>
    </source>
</evidence>
<accession>A0A3L7DV62</accession>
<protein>
    <recommendedName>
        <fullName evidence="7">Cyclohexanecarboxylate-CoA ligase</fullName>
    </recommendedName>
</protein>
<comment type="similarity">
    <text evidence="1">Belongs to the ATP-dependent AMP-binding enzyme family.</text>
</comment>